<reference evidence="2 3" key="1">
    <citation type="journal article" date="2022" name="Int. J. Syst. Evol. Microbiol.">
        <title>Apilactobacillus apisilvae sp. nov., Nicolia spurrieriana gen. nov. sp. nov., Bombilactobacillus folatiphilus sp. nov. and Bombilactobacillus thymidiniphilus sp. nov., four new lactic acid bacterial isolates from stingless bees Tetragonula carbonaria and Austroplebeia australis.</title>
        <authorList>
            <person name="Oliphant S.A."/>
            <person name="Watson-Haigh N.S."/>
            <person name="Sumby K.M."/>
            <person name="Gardner J."/>
            <person name="Groom S."/>
            <person name="Jiranek V."/>
        </authorList>
    </citation>
    <scope>NUCLEOTIDE SEQUENCE [LARGE SCALE GENOMIC DNA]</scope>
    <source>
        <strain evidence="2 3">SG5_A10</strain>
    </source>
</reference>
<dbReference type="CDD" id="cd00143">
    <property type="entry name" value="PP2Cc"/>
    <property type="match status" value="1"/>
</dbReference>
<dbReference type="Proteomes" id="UP000831859">
    <property type="component" value="Chromosome"/>
</dbReference>
<dbReference type="SUPFAM" id="SSF81606">
    <property type="entry name" value="PP2C-like"/>
    <property type="match status" value="1"/>
</dbReference>
<evidence type="ECO:0000313" key="3">
    <source>
        <dbReference type="Proteomes" id="UP000831859"/>
    </source>
</evidence>
<dbReference type="PANTHER" id="PTHR13832">
    <property type="entry name" value="PROTEIN PHOSPHATASE 2C"/>
    <property type="match status" value="1"/>
</dbReference>
<dbReference type="Pfam" id="PF13672">
    <property type="entry name" value="PP2C_2"/>
    <property type="match status" value="1"/>
</dbReference>
<dbReference type="InterPro" id="IPR001932">
    <property type="entry name" value="PPM-type_phosphatase-like_dom"/>
</dbReference>
<accession>A0ABY4PIN9</accession>
<dbReference type="InterPro" id="IPR036457">
    <property type="entry name" value="PPM-type-like_dom_sf"/>
</dbReference>
<dbReference type="RefSeq" id="WP_249511303.1">
    <property type="nucleotide sequence ID" value="NZ_CP093362.1"/>
</dbReference>
<dbReference type="SMART" id="SM00332">
    <property type="entry name" value="PP2Cc"/>
    <property type="match status" value="1"/>
</dbReference>
<proteinExistence type="predicted"/>
<keyword evidence="3" id="KW-1185">Reference proteome</keyword>
<dbReference type="PROSITE" id="PS51746">
    <property type="entry name" value="PPM_2"/>
    <property type="match status" value="1"/>
</dbReference>
<dbReference type="SMART" id="SM00331">
    <property type="entry name" value="PP2C_SIG"/>
    <property type="match status" value="1"/>
</dbReference>
<feature type="domain" description="PPM-type phosphatase" evidence="1">
    <location>
        <begin position="2"/>
        <end position="241"/>
    </location>
</feature>
<sequence length="248" mass="27350">MKIASKSSIGRVRINNEDYVGVFYNQQGAFITILADGIGGNRGGEVASKMAVDILGEKFKEFNIISIHEIENWLLKQLKIVNDKILQTSETKKELEKMGTTIVVAVFFGNQYLVTHLGDSRCYLIHSNKMRQITEDHSYVNALVQKGELSREDADMSPLKNIIIKGLGVSADADAAITKFKLMDNDIILLCSDGLTNMVDNVDIADELKRNLPVEKVAQNLINLANHNGGKDNISVIIVKNSLGSDSQ</sequence>
<dbReference type="InterPro" id="IPR015655">
    <property type="entry name" value="PP2C"/>
</dbReference>
<dbReference type="NCBIfam" id="NF033484">
    <property type="entry name" value="Stp1_PP2C_phos"/>
    <property type="match status" value="1"/>
</dbReference>
<protein>
    <submittedName>
        <fullName evidence="2">Stp1/IreP family PP2C-type Ser/Thr phosphatase</fullName>
    </submittedName>
</protein>
<dbReference type="Gene3D" id="3.60.40.10">
    <property type="entry name" value="PPM-type phosphatase domain"/>
    <property type="match status" value="1"/>
</dbReference>
<evidence type="ECO:0000313" key="2">
    <source>
        <dbReference type="EMBL" id="UQS85326.1"/>
    </source>
</evidence>
<evidence type="ECO:0000259" key="1">
    <source>
        <dbReference type="PROSITE" id="PS51746"/>
    </source>
</evidence>
<name>A0ABY4PIN9_9LACO</name>
<dbReference type="EMBL" id="CP093362">
    <property type="protein sequence ID" value="UQS85326.1"/>
    <property type="molecule type" value="Genomic_DNA"/>
</dbReference>
<dbReference type="PANTHER" id="PTHR13832:SF860">
    <property type="entry name" value="PROTEIN PHOSPHATASE PHPP"/>
    <property type="match status" value="1"/>
</dbReference>
<gene>
    <name evidence="2" type="ORF">MOO46_01680</name>
</gene>
<organism evidence="2 3">
    <name type="scientific">Apilactobacillus apisilvae</name>
    <dbReference type="NCBI Taxonomy" id="2923364"/>
    <lineage>
        <taxon>Bacteria</taxon>
        <taxon>Bacillati</taxon>
        <taxon>Bacillota</taxon>
        <taxon>Bacilli</taxon>
        <taxon>Lactobacillales</taxon>
        <taxon>Lactobacillaceae</taxon>
        <taxon>Apilactobacillus</taxon>
    </lineage>
</organism>